<evidence type="ECO:0000313" key="3">
    <source>
        <dbReference type="Proteomes" id="UP000729402"/>
    </source>
</evidence>
<dbReference type="EMBL" id="JAAALK010000289">
    <property type="protein sequence ID" value="KAG8048447.1"/>
    <property type="molecule type" value="Genomic_DNA"/>
</dbReference>
<keyword evidence="3" id="KW-1185">Reference proteome</keyword>
<organism evidence="2 3">
    <name type="scientific">Zizania palustris</name>
    <name type="common">Northern wild rice</name>
    <dbReference type="NCBI Taxonomy" id="103762"/>
    <lineage>
        <taxon>Eukaryota</taxon>
        <taxon>Viridiplantae</taxon>
        <taxon>Streptophyta</taxon>
        <taxon>Embryophyta</taxon>
        <taxon>Tracheophyta</taxon>
        <taxon>Spermatophyta</taxon>
        <taxon>Magnoliopsida</taxon>
        <taxon>Liliopsida</taxon>
        <taxon>Poales</taxon>
        <taxon>Poaceae</taxon>
        <taxon>BOP clade</taxon>
        <taxon>Oryzoideae</taxon>
        <taxon>Oryzeae</taxon>
        <taxon>Zizaniinae</taxon>
        <taxon>Zizania</taxon>
    </lineage>
</organism>
<evidence type="ECO:0000313" key="2">
    <source>
        <dbReference type="EMBL" id="KAG8048447.1"/>
    </source>
</evidence>
<accession>A0A8J5RG73</accession>
<proteinExistence type="predicted"/>
<evidence type="ECO:0000256" key="1">
    <source>
        <dbReference type="SAM" id="MobiDB-lite"/>
    </source>
</evidence>
<feature type="region of interest" description="Disordered" evidence="1">
    <location>
        <begin position="1"/>
        <end position="23"/>
    </location>
</feature>
<sequence length="239" mass="25709">MANPNAFNQFPHPHFGPQDPIDKDMELDGAGWGAWPTNLLQPDLPPQDQAQEEISLAASAVSNPSHNKTVTISDCSQLPQAPNRSTMNAFTASQPAIIEPLLDEVNKEAQDTTDAVVVPAIAPRREITIVYCRRRFKKTVANTSNPASVRPSSPTNENSGKGKEVILQPQPNIDDFLQAAKAGTTHVPLFLGQIQHAGVHLCGLPAELLTEGNLSNEPNADLQLVVASVPVETVAHDKE</sequence>
<feature type="region of interest" description="Disordered" evidence="1">
    <location>
        <begin position="142"/>
        <end position="164"/>
    </location>
</feature>
<dbReference type="Proteomes" id="UP000729402">
    <property type="component" value="Unassembled WGS sequence"/>
</dbReference>
<feature type="compositionally biased region" description="Polar residues" evidence="1">
    <location>
        <begin position="142"/>
        <end position="159"/>
    </location>
</feature>
<protein>
    <submittedName>
        <fullName evidence="2">Uncharacterized protein</fullName>
    </submittedName>
</protein>
<comment type="caution">
    <text evidence="2">The sequence shown here is derived from an EMBL/GenBank/DDBJ whole genome shotgun (WGS) entry which is preliminary data.</text>
</comment>
<reference evidence="2" key="1">
    <citation type="journal article" date="2021" name="bioRxiv">
        <title>Whole Genome Assembly and Annotation of Northern Wild Rice, Zizania palustris L., Supports a Whole Genome Duplication in the Zizania Genus.</title>
        <authorList>
            <person name="Haas M."/>
            <person name="Kono T."/>
            <person name="Macchietto M."/>
            <person name="Millas R."/>
            <person name="McGilp L."/>
            <person name="Shao M."/>
            <person name="Duquette J."/>
            <person name="Hirsch C.N."/>
            <person name="Kimball J."/>
        </authorList>
    </citation>
    <scope>NUCLEOTIDE SEQUENCE</scope>
    <source>
        <tissue evidence="2">Fresh leaf tissue</tissue>
    </source>
</reference>
<gene>
    <name evidence="2" type="ORF">GUJ93_ZPchr0009g1689</name>
</gene>
<dbReference type="AlphaFoldDB" id="A0A8J5RG73"/>
<name>A0A8J5RG73_ZIZPA</name>
<reference evidence="2" key="2">
    <citation type="submission" date="2021-02" db="EMBL/GenBank/DDBJ databases">
        <authorList>
            <person name="Kimball J.A."/>
            <person name="Haas M.W."/>
            <person name="Macchietto M."/>
            <person name="Kono T."/>
            <person name="Duquette J."/>
            <person name="Shao M."/>
        </authorList>
    </citation>
    <scope>NUCLEOTIDE SEQUENCE</scope>
    <source>
        <tissue evidence="2">Fresh leaf tissue</tissue>
    </source>
</reference>